<protein>
    <submittedName>
        <fullName evidence="1">Uncharacterized protein</fullName>
    </submittedName>
</protein>
<dbReference type="KEGG" id="xfa:XF_0573"/>
<organism evidence="1 2">
    <name type="scientific">Xylella fastidiosa (strain 9a5c)</name>
    <dbReference type="NCBI Taxonomy" id="160492"/>
    <lineage>
        <taxon>Bacteria</taxon>
        <taxon>Pseudomonadati</taxon>
        <taxon>Pseudomonadota</taxon>
        <taxon>Gammaproteobacteria</taxon>
        <taxon>Lysobacterales</taxon>
        <taxon>Lysobacteraceae</taxon>
        <taxon>Xylella</taxon>
    </lineage>
</organism>
<accession>Q9PFT4</accession>
<dbReference type="AlphaFoldDB" id="Q9PFT4"/>
<dbReference type="PIR" id="G82787">
    <property type="entry name" value="G82787"/>
</dbReference>
<name>Q9PFT4_XYLFA</name>
<dbReference type="STRING" id="160492.XF_0573"/>
<reference evidence="1 2" key="1">
    <citation type="journal article" date="2000" name="Nature">
        <title>The genome sequence of the plant pathogen Xylella fastidiosa.</title>
        <authorList>
            <person name="Simpson A.J."/>
            <person name="Reinach F.C."/>
            <person name="Arruda P."/>
            <person name="Abreu F.A."/>
            <person name="Acencio M."/>
            <person name="Alvarenga R."/>
            <person name="Alves L.M."/>
            <person name="Araya J.E."/>
            <person name="Baia G.S."/>
            <person name="Baptista C.S."/>
            <person name="Barros M.H."/>
            <person name="Bonaccorsi E.D."/>
            <person name="Bordin S."/>
            <person name="Bove J.M."/>
            <person name="Briones M.R."/>
            <person name="Bueno M.R."/>
            <person name="Camargo A.A."/>
            <person name="Camargo L.E."/>
            <person name="Carraro D.M."/>
            <person name="Carrer H."/>
            <person name="Colauto N.B."/>
            <person name="Colombo C."/>
            <person name="Costa F.F."/>
            <person name="Costa M.C."/>
            <person name="Costa-Neto C.M."/>
            <person name="Coutinho L.L."/>
            <person name="Cristofani M."/>
            <person name="Dias-Neto E."/>
            <person name="Docena C."/>
            <person name="El-Dorry H."/>
            <person name="Facincani A.P."/>
            <person name="Ferreira A.J."/>
            <person name="Ferreira V.C."/>
            <person name="Ferro J.A."/>
            <person name="Fraga J.S."/>
            <person name="Franca S.C."/>
            <person name="Franco M.C."/>
            <person name="Frohme M."/>
            <person name="Furlan L.R."/>
            <person name="Garnier M."/>
            <person name="Goldman G.H."/>
            <person name="Goldman M.H."/>
            <person name="Gomes S.L."/>
            <person name="Gruber A."/>
            <person name="Ho P.L."/>
            <person name="Hoheisel J.D."/>
            <person name="Junqueira M.L."/>
            <person name="Kemper E.L."/>
            <person name="Kitajima J.P."/>
            <person name="Krieger J.E."/>
            <person name="Kuramae E.E."/>
            <person name="Laigret F."/>
            <person name="Lambais M.R."/>
            <person name="Leite L.C."/>
            <person name="Lemos E.G."/>
            <person name="Lemos M.V."/>
            <person name="Lopes S.A."/>
            <person name="Lopes C.R."/>
            <person name="Machado J.A."/>
            <person name="Machado M.A."/>
            <person name="Madeira A.M."/>
            <person name="Madeira H.M."/>
            <person name="Marino C.L."/>
            <person name="Marques M.V."/>
            <person name="Martins E.A."/>
            <person name="Martins E.M."/>
            <person name="Matsukuma A.Y."/>
            <person name="Menck C.F."/>
            <person name="Miracca E.C."/>
            <person name="Miyaki C.Y."/>
            <person name="Monteriro-Vitorello C.B."/>
            <person name="Moon D.H."/>
            <person name="Nagai M.A."/>
            <person name="Nascimento A.L."/>
            <person name="Netto L.E."/>
            <person name="Nhani A.Jr."/>
            <person name="Nobrega F.G."/>
            <person name="Nunes L.R."/>
            <person name="Oliveira M.A."/>
            <person name="de Oliveira M.C."/>
            <person name="de Oliveira R.C."/>
            <person name="Palmieri D.A."/>
            <person name="Paris A."/>
            <person name="Peixoto B.R."/>
            <person name="Pereira G.A."/>
            <person name="Pereira H.A.Jr."/>
            <person name="Pesquero J.B."/>
            <person name="Quaggio R.B."/>
            <person name="Roberto P.G."/>
            <person name="Rodrigues V."/>
            <person name="de M Rosa A.J."/>
            <person name="de Rosa V.E.Jr."/>
            <person name="de Sa R.G."/>
            <person name="Santelli R.V."/>
            <person name="Sawasaki H.E."/>
            <person name="da Silva A.C."/>
            <person name="da Silva A.M."/>
            <person name="da Silva F.R."/>
            <person name="da Silva W.A.Jr."/>
            <person name="da Silveira J.F."/>
            <person name="Silvestri M.L."/>
            <person name="Siqueira W.J."/>
            <person name="de Souza A.A."/>
            <person name="de Souza A.P."/>
            <person name="Terenzi M.F."/>
            <person name="Truffi D."/>
            <person name="Tsai S.M."/>
            <person name="Tsuhako M.H."/>
            <person name="Vallada H."/>
            <person name="Van Sluys M.A."/>
            <person name="Verjovski-Almeida S."/>
            <person name="Vettore A.L."/>
            <person name="Zago M.A."/>
            <person name="Zatz M."/>
            <person name="Meidanis J."/>
            <person name="Setubal J.C."/>
        </authorList>
    </citation>
    <scope>NUCLEOTIDE SEQUENCE [LARGE SCALE GENOMIC DNA]</scope>
    <source>
        <strain evidence="1 2">9a5c</strain>
    </source>
</reference>
<dbReference type="HOGENOM" id="CLU_2995758_0_0_6"/>
<dbReference type="Proteomes" id="UP000000812">
    <property type="component" value="Chromosome"/>
</dbReference>
<evidence type="ECO:0000313" key="1">
    <source>
        <dbReference type="EMBL" id="AAF83383.1"/>
    </source>
</evidence>
<gene>
    <name evidence="1" type="ordered locus">XF_0573</name>
</gene>
<evidence type="ECO:0000313" key="2">
    <source>
        <dbReference type="Proteomes" id="UP000000812"/>
    </source>
</evidence>
<sequence>MKDALKRGVLADVLYLATHRWHYRRGRCSVFCDVLSRYFGDFCCIPMFRGTSVLLSV</sequence>
<proteinExistence type="predicted"/>
<dbReference type="EMBL" id="AE003849">
    <property type="protein sequence ID" value="AAF83383.1"/>
    <property type="molecule type" value="Genomic_DNA"/>
</dbReference>